<dbReference type="InterPro" id="IPR033913">
    <property type="entry name" value="MTH1175_dom"/>
</dbReference>
<dbReference type="EMBL" id="DSUH01000258">
    <property type="protein sequence ID" value="HGU33422.1"/>
    <property type="molecule type" value="Genomic_DNA"/>
</dbReference>
<dbReference type="InterPro" id="IPR036105">
    <property type="entry name" value="DiNase_FeMo-co_biosyn_sf"/>
</dbReference>
<evidence type="ECO:0000313" key="2">
    <source>
        <dbReference type="EMBL" id="HGU33422.1"/>
    </source>
</evidence>
<proteinExistence type="predicted"/>
<dbReference type="InterPro" id="IPR003731">
    <property type="entry name" value="Di-Nase_FeMo-co_biosynth"/>
</dbReference>
<name>A0A7C4RT10_9BACT</name>
<gene>
    <name evidence="2" type="ORF">ENS29_11265</name>
</gene>
<sequence>MGKIAVSCEEPTLDSRVDPRFGRAAGFLIVDPDSMQFQYVDNGASQAMAQGAGIQAAETVYRSGAKVVLTGFVGPKAFQALTAAGIQVVQNVENMSVRDAVEAFKAGRFQPATAPNRMGHGR</sequence>
<organism evidence="2">
    <name type="scientific">Desulfatirhabdium butyrativorans</name>
    <dbReference type="NCBI Taxonomy" id="340467"/>
    <lineage>
        <taxon>Bacteria</taxon>
        <taxon>Pseudomonadati</taxon>
        <taxon>Thermodesulfobacteriota</taxon>
        <taxon>Desulfobacteria</taxon>
        <taxon>Desulfobacterales</taxon>
        <taxon>Desulfatirhabdiaceae</taxon>
        <taxon>Desulfatirhabdium</taxon>
    </lineage>
</organism>
<reference evidence="2" key="1">
    <citation type="journal article" date="2020" name="mSystems">
        <title>Genome- and Community-Level Interaction Insights into Carbon Utilization and Element Cycling Functions of Hydrothermarchaeota in Hydrothermal Sediment.</title>
        <authorList>
            <person name="Zhou Z."/>
            <person name="Liu Y."/>
            <person name="Xu W."/>
            <person name="Pan J."/>
            <person name="Luo Z.H."/>
            <person name="Li M."/>
        </authorList>
    </citation>
    <scope>NUCLEOTIDE SEQUENCE [LARGE SCALE GENOMIC DNA]</scope>
    <source>
        <strain evidence="2">SpSt-477</strain>
    </source>
</reference>
<dbReference type="PANTHER" id="PTHR42983">
    <property type="entry name" value="DINITROGENASE IRON-MOLYBDENUM COFACTOR PROTEIN-RELATED"/>
    <property type="match status" value="1"/>
</dbReference>
<dbReference type="SUPFAM" id="SSF53146">
    <property type="entry name" value="Nitrogenase accessory factor-like"/>
    <property type="match status" value="1"/>
</dbReference>
<dbReference type="CDD" id="cd00851">
    <property type="entry name" value="MTH1175"/>
    <property type="match status" value="1"/>
</dbReference>
<feature type="domain" description="Dinitrogenase iron-molybdenum cofactor biosynthesis" evidence="1">
    <location>
        <begin position="14"/>
        <end position="105"/>
    </location>
</feature>
<dbReference type="Gene3D" id="3.30.420.130">
    <property type="entry name" value="Dinitrogenase iron-molybdenum cofactor biosynthesis domain"/>
    <property type="match status" value="1"/>
</dbReference>
<dbReference type="Pfam" id="PF02579">
    <property type="entry name" value="Nitro_FeMo-Co"/>
    <property type="match status" value="1"/>
</dbReference>
<evidence type="ECO:0000259" key="1">
    <source>
        <dbReference type="Pfam" id="PF02579"/>
    </source>
</evidence>
<dbReference type="AlphaFoldDB" id="A0A7C4RT10"/>
<dbReference type="PANTHER" id="PTHR42983:SF1">
    <property type="entry name" value="IRON-MOLYBDENUM PROTEIN"/>
    <property type="match status" value="1"/>
</dbReference>
<accession>A0A7C4RT10</accession>
<comment type="caution">
    <text evidence="2">The sequence shown here is derived from an EMBL/GenBank/DDBJ whole genome shotgun (WGS) entry which is preliminary data.</text>
</comment>
<protein>
    <submittedName>
        <fullName evidence="2">Dinitrogenase iron-molybdenum cofactor biosynthesis protein</fullName>
    </submittedName>
</protein>